<protein>
    <submittedName>
        <fullName evidence="7">Sortilin related VPS10 domain containing receptor 2</fullName>
    </submittedName>
</protein>
<organism evidence="7 8">
    <name type="scientific">Rousettus aegyptiacus</name>
    <name type="common">Egyptian fruit bat</name>
    <name type="synonym">Pteropus aegyptiacus</name>
    <dbReference type="NCBI Taxonomy" id="9407"/>
    <lineage>
        <taxon>Eukaryota</taxon>
        <taxon>Metazoa</taxon>
        <taxon>Chordata</taxon>
        <taxon>Craniata</taxon>
        <taxon>Vertebrata</taxon>
        <taxon>Euteleostomi</taxon>
        <taxon>Mammalia</taxon>
        <taxon>Eutheria</taxon>
        <taxon>Laurasiatheria</taxon>
        <taxon>Chiroptera</taxon>
        <taxon>Yinpterochiroptera</taxon>
        <taxon>Pteropodoidea</taxon>
        <taxon>Pteropodidae</taxon>
        <taxon>Rousettinae</taxon>
        <taxon>Rousettus</taxon>
    </lineage>
</organism>
<dbReference type="InterPro" id="IPR050310">
    <property type="entry name" value="VPS10-sortilin"/>
</dbReference>
<evidence type="ECO:0000256" key="1">
    <source>
        <dbReference type="ARBA" id="ARBA00004370"/>
    </source>
</evidence>
<accession>A0A7J8EBA9</accession>
<proteinExistence type="predicted"/>
<name>A0A7J8EBA9_ROUAE</name>
<keyword evidence="7" id="KW-0675">Receptor</keyword>
<evidence type="ECO:0000313" key="7">
    <source>
        <dbReference type="EMBL" id="KAF6432442.1"/>
    </source>
</evidence>
<evidence type="ECO:0000256" key="5">
    <source>
        <dbReference type="SAM" id="MobiDB-lite"/>
    </source>
</evidence>
<dbReference type="GO" id="GO:0016020">
    <property type="term" value="C:membrane"/>
    <property type="evidence" value="ECO:0007669"/>
    <property type="project" value="UniProtKB-SubCell"/>
</dbReference>
<evidence type="ECO:0000256" key="2">
    <source>
        <dbReference type="ARBA" id="ARBA00022737"/>
    </source>
</evidence>
<evidence type="ECO:0000259" key="6">
    <source>
        <dbReference type="SMART" id="SM00602"/>
    </source>
</evidence>
<keyword evidence="3" id="KW-0472">Membrane</keyword>
<feature type="region of interest" description="Disordered" evidence="5">
    <location>
        <begin position="386"/>
        <end position="412"/>
    </location>
</feature>
<dbReference type="EMBL" id="JACASE010000010">
    <property type="protein sequence ID" value="KAF6432442.1"/>
    <property type="molecule type" value="Genomic_DNA"/>
</dbReference>
<dbReference type="Gene3D" id="2.130.10.10">
    <property type="entry name" value="YVTN repeat-like/Quinoprotein amine dehydrogenase"/>
    <property type="match status" value="1"/>
</dbReference>
<dbReference type="PANTHER" id="PTHR12106">
    <property type="entry name" value="SORTILIN RELATED"/>
    <property type="match status" value="1"/>
</dbReference>
<evidence type="ECO:0000256" key="3">
    <source>
        <dbReference type="ARBA" id="ARBA00023136"/>
    </source>
</evidence>
<feature type="region of interest" description="Disordered" evidence="5">
    <location>
        <begin position="344"/>
        <end position="370"/>
    </location>
</feature>
<dbReference type="SMART" id="SM00602">
    <property type="entry name" value="VPS10"/>
    <property type="match status" value="1"/>
</dbReference>
<keyword evidence="4" id="KW-0325">Glycoprotein</keyword>
<dbReference type="InterPro" id="IPR006581">
    <property type="entry name" value="VPS10"/>
</dbReference>
<keyword evidence="8" id="KW-1185">Reference proteome</keyword>
<reference evidence="7 8" key="1">
    <citation type="journal article" date="2020" name="Nature">
        <title>Six reference-quality genomes reveal evolution of bat adaptations.</title>
        <authorList>
            <person name="Jebb D."/>
            <person name="Huang Z."/>
            <person name="Pippel M."/>
            <person name="Hughes G.M."/>
            <person name="Lavrichenko K."/>
            <person name="Devanna P."/>
            <person name="Winkler S."/>
            <person name="Jermiin L.S."/>
            <person name="Skirmuntt E.C."/>
            <person name="Katzourakis A."/>
            <person name="Burkitt-Gray L."/>
            <person name="Ray D.A."/>
            <person name="Sullivan K.A.M."/>
            <person name="Roscito J.G."/>
            <person name="Kirilenko B.M."/>
            <person name="Davalos L.M."/>
            <person name="Corthals A.P."/>
            <person name="Power M.L."/>
            <person name="Jones G."/>
            <person name="Ransome R.D."/>
            <person name="Dechmann D.K.N."/>
            <person name="Locatelli A.G."/>
            <person name="Puechmaille S.J."/>
            <person name="Fedrigo O."/>
            <person name="Jarvis E.D."/>
            <person name="Hiller M."/>
            <person name="Vernes S.C."/>
            <person name="Myers E.W."/>
            <person name="Teeling E.C."/>
        </authorList>
    </citation>
    <scope>NUCLEOTIDE SEQUENCE [LARGE SCALE GENOMIC DNA]</scope>
    <source>
        <strain evidence="7">MRouAeg1</strain>
        <tissue evidence="7">Muscle</tissue>
    </source>
</reference>
<dbReference type="PANTHER" id="PTHR12106:SF9">
    <property type="entry name" value="VPS10 DOMAIN-CONTAINING RECEPTOR SORCS2"/>
    <property type="match status" value="1"/>
</dbReference>
<dbReference type="AlphaFoldDB" id="A0A7J8EBA9"/>
<evidence type="ECO:0000313" key="8">
    <source>
        <dbReference type="Proteomes" id="UP000593571"/>
    </source>
</evidence>
<dbReference type="Proteomes" id="UP000593571">
    <property type="component" value="Unassembled WGS sequence"/>
</dbReference>
<dbReference type="SUPFAM" id="SSF110296">
    <property type="entry name" value="Oligoxyloglucan reducing end-specific cellobiohydrolase"/>
    <property type="match status" value="1"/>
</dbReference>
<feature type="region of interest" description="Disordered" evidence="5">
    <location>
        <begin position="293"/>
        <end position="322"/>
    </location>
</feature>
<comment type="caution">
    <text evidence="7">The sequence shown here is derived from an EMBL/GenBank/DDBJ whole genome shotgun (WGS) entry which is preliminary data.</text>
</comment>
<keyword evidence="2" id="KW-0677">Repeat</keyword>
<evidence type="ECO:0000256" key="4">
    <source>
        <dbReference type="ARBA" id="ARBA00023180"/>
    </source>
</evidence>
<comment type="subcellular location">
    <subcellularLocation>
        <location evidence="1">Membrane</location>
    </subcellularLocation>
</comment>
<dbReference type="InterPro" id="IPR031778">
    <property type="entry name" value="Sortilin_N"/>
</dbReference>
<feature type="domain" description="VPS10" evidence="6">
    <location>
        <begin position="1"/>
        <end position="376"/>
    </location>
</feature>
<dbReference type="Pfam" id="PF15902">
    <property type="entry name" value="Sortilin-Vps10"/>
    <property type="match status" value="1"/>
</dbReference>
<gene>
    <name evidence="7" type="ORF">HJG63_018243</name>
</gene>
<dbReference type="InterPro" id="IPR015943">
    <property type="entry name" value="WD40/YVTN_repeat-like_dom_sf"/>
</dbReference>
<sequence>MLVSSSLGDRDQSLFVSTDEGATFQKQLAPFSVDTLIFHPQEEDKALAYTKESKLYVSSDLGKKWTLLQERVTKDHVFWAVSGVDADPDLVHMEVQDLGGGSRYVTCPIHNCSAKTLAAPFAGPVDRGSLTMQDEYIFFKATAANRTKYYVSYRRNDFVLMKLPKYALPKDLQIISTDESQVLVAVQEWHQTDTYNLYQSGPRGERYTLVLEGVRSSRQAEEDVVIDILEVRGVKGVFLANQKVDGKVVTLITYNKGRDWGHLRPPSEDMNGKPTNCKPVSVSAHVPHLWRGAKHSKVTDSDVHAGPSDGQEPRDLGAVGRVTGSPSLCRRLSWRSEREGHPLAPATTLLGNRAPPNNRRVAGQPGAAHTSAGADVGVLLAMSSVRHPPQNQPWPHLRAGAEGSRDVASLLS</sequence>